<feature type="compositionally biased region" description="Basic residues" evidence="1">
    <location>
        <begin position="306"/>
        <end position="316"/>
    </location>
</feature>
<feature type="chain" id="PRO_5031526796" description="Methyltransferase type 11 domain-containing protein" evidence="2">
    <location>
        <begin position="30"/>
        <end position="326"/>
    </location>
</feature>
<feature type="region of interest" description="Disordered" evidence="1">
    <location>
        <begin position="305"/>
        <end position="326"/>
    </location>
</feature>
<evidence type="ECO:0000313" key="4">
    <source>
        <dbReference type="EMBL" id="CAD8374783.1"/>
    </source>
</evidence>
<dbReference type="CDD" id="cd02440">
    <property type="entry name" value="AdoMet_MTases"/>
    <property type="match status" value="1"/>
</dbReference>
<name>A0A7S0AU95_9STRA</name>
<accession>A0A7S0AU95</accession>
<dbReference type="SUPFAM" id="SSF53335">
    <property type="entry name" value="S-adenosyl-L-methionine-dependent methyltransferases"/>
    <property type="match status" value="1"/>
</dbReference>
<dbReference type="EMBL" id="HBEJ01013880">
    <property type="protein sequence ID" value="CAD8374783.1"/>
    <property type="molecule type" value="Transcribed_RNA"/>
</dbReference>
<dbReference type="Gene3D" id="3.40.50.150">
    <property type="entry name" value="Vaccinia Virus protein VP39"/>
    <property type="match status" value="1"/>
</dbReference>
<proteinExistence type="predicted"/>
<dbReference type="InterPro" id="IPR013216">
    <property type="entry name" value="Methyltransf_11"/>
</dbReference>
<evidence type="ECO:0000259" key="3">
    <source>
        <dbReference type="Pfam" id="PF08241"/>
    </source>
</evidence>
<organism evidence="4">
    <name type="scientific">Minutocellus polymorphus</name>
    <dbReference type="NCBI Taxonomy" id="265543"/>
    <lineage>
        <taxon>Eukaryota</taxon>
        <taxon>Sar</taxon>
        <taxon>Stramenopiles</taxon>
        <taxon>Ochrophyta</taxon>
        <taxon>Bacillariophyta</taxon>
        <taxon>Mediophyceae</taxon>
        <taxon>Cymatosirophycidae</taxon>
        <taxon>Cymatosirales</taxon>
        <taxon>Cymatosiraceae</taxon>
        <taxon>Minutocellus</taxon>
    </lineage>
</organism>
<feature type="signal peptide" evidence="2">
    <location>
        <begin position="1"/>
        <end position="29"/>
    </location>
</feature>
<protein>
    <recommendedName>
        <fullName evidence="3">Methyltransferase type 11 domain-containing protein</fullName>
    </recommendedName>
</protein>
<dbReference type="Pfam" id="PF08241">
    <property type="entry name" value="Methyltransf_11"/>
    <property type="match status" value="1"/>
</dbReference>
<sequence>MMAMAGSLSCQQVALISLLLAAAVSRSNAFLPSSLSRGTFTQSPANIVGGPKGSSPVRPMTTNLRMGLDLVTYLRTEWISAALCTNQTPRSADVCLQLGTEDGRAVTFIPKTIRTLITSSAEPDGKLTVTARRQLKQQADRRKAATIQYEDQRADDLTEVADESVDIVISLQAAERMRDNGLDWKKSVQEAARVLKPGGRLLFTEATTIDGVNYLDYIQNLYTMRVGEDDVVKSEGDDDDENDIRYPVFDEIGSDTVDLVIVPHVAGVAIKAMDAGLTPAERAAKAAQEEKDRLADLSIAAFERGNKKRRKKKKKKKTDEEAVENA</sequence>
<keyword evidence="2" id="KW-0732">Signal</keyword>
<feature type="domain" description="Methyltransferase type 11" evidence="3">
    <location>
        <begin position="133"/>
        <end position="203"/>
    </location>
</feature>
<evidence type="ECO:0000256" key="2">
    <source>
        <dbReference type="SAM" id="SignalP"/>
    </source>
</evidence>
<dbReference type="GO" id="GO:0008757">
    <property type="term" value="F:S-adenosylmethionine-dependent methyltransferase activity"/>
    <property type="evidence" value="ECO:0007669"/>
    <property type="project" value="InterPro"/>
</dbReference>
<evidence type="ECO:0000256" key="1">
    <source>
        <dbReference type="SAM" id="MobiDB-lite"/>
    </source>
</evidence>
<reference evidence="4" key="1">
    <citation type="submission" date="2021-01" db="EMBL/GenBank/DDBJ databases">
        <authorList>
            <person name="Corre E."/>
            <person name="Pelletier E."/>
            <person name="Niang G."/>
            <person name="Scheremetjew M."/>
            <person name="Finn R."/>
            <person name="Kale V."/>
            <person name="Holt S."/>
            <person name="Cochrane G."/>
            <person name="Meng A."/>
            <person name="Brown T."/>
            <person name="Cohen L."/>
        </authorList>
    </citation>
    <scope>NUCLEOTIDE SEQUENCE</scope>
    <source>
        <strain evidence="4">CCMP3303</strain>
    </source>
</reference>
<dbReference type="AlphaFoldDB" id="A0A7S0AU95"/>
<gene>
    <name evidence="4" type="ORF">MPOL1434_LOCUS8157</name>
</gene>
<dbReference type="InterPro" id="IPR029063">
    <property type="entry name" value="SAM-dependent_MTases_sf"/>
</dbReference>